<keyword evidence="3" id="KW-1185">Reference proteome</keyword>
<protein>
    <recommendedName>
        <fullName evidence="4">DUF38 domain-containing protein</fullName>
    </recommendedName>
</protein>
<name>A0A9P1IVL0_9PELO</name>
<keyword evidence="1" id="KW-0732">Signal</keyword>
<dbReference type="OrthoDB" id="5798459at2759"/>
<evidence type="ECO:0000313" key="3">
    <source>
        <dbReference type="Proteomes" id="UP001152747"/>
    </source>
</evidence>
<organism evidence="2 3">
    <name type="scientific">Caenorhabditis angaria</name>
    <dbReference type="NCBI Taxonomy" id="860376"/>
    <lineage>
        <taxon>Eukaryota</taxon>
        <taxon>Metazoa</taxon>
        <taxon>Ecdysozoa</taxon>
        <taxon>Nematoda</taxon>
        <taxon>Chromadorea</taxon>
        <taxon>Rhabditida</taxon>
        <taxon>Rhabditina</taxon>
        <taxon>Rhabditomorpha</taxon>
        <taxon>Rhabditoidea</taxon>
        <taxon>Rhabditidae</taxon>
        <taxon>Peloderinae</taxon>
        <taxon>Caenorhabditis</taxon>
    </lineage>
</organism>
<evidence type="ECO:0000313" key="2">
    <source>
        <dbReference type="EMBL" id="CAI5453035.1"/>
    </source>
</evidence>
<accession>A0A9P1IVL0</accession>
<feature type="chain" id="PRO_5040486490" description="DUF38 domain-containing protein" evidence="1">
    <location>
        <begin position="20"/>
        <end position="223"/>
    </location>
</feature>
<dbReference type="EMBL" id="CANHGI010000005">
    <property type="protein sequence ID" value="CAI5453035.1"/>
    <property type="molecule type" value="Genomic_DNA"/>
</dbReference>
<evidence type="ECO:0008006" key="4">
    <source>
        <dbReference type="Google" id="ProtNLM"/>
    </source>
</evidence>
<evidence type="ECO:0000256" key="1">
    <source>
        <dbReference type="SAM" id="SignalP"/>
    </source>
</evidence>
<reference evidence="2" key="1">
    <citation type="submission" date="2022-11" db="EMBL/GenBank/DDBJ databases">
        <authorList>
            <person name="Kikuchi T."/>
        </authorList>
    </citation>
    <scope>NUCLEOTIDE SEQUENCE</scope>
    <source>
        <strain evidence="2">PS1010</strain>
    </source>
</reference>
<gene>
    <name evidence="2" type="ORF">CAMP_LOCUS15672</name>
</gene>
<dbReference type="Proteomes" id="UP001152747">
    <property type="component" value="Unassembled WGS sequence"/>
</dbReference>
<comment type="caution">
    <text evidence="2">The sequence shown here is derived from an EMBL/GenBank/DDBJ whole genome shotgun (WGS) entry which is preliminary data.</text>
</comment>
<dbReference type="AlphaFoldDB" id="A0A9P1IVL0"/>
<sequence length="223" mass="25827">MLLFSILISSFCLINFTFATKSAFFAVLVQNPTVVQQVVQIQQNLTKVDPQFVKFLHNVSYLHVRLNSFEVENETSFQQILTDLPKVLCNVSTSIPVMFAGTEIRQNRTLFGKMNAMSSSVITTVHKTILTYLNSSNITSLDSHEIFHSKMDIVELDEHRHDDLLEIMQKQTFRLSTGDFIKEIVLFNVEPKGYFHEEIGRFQLSACKNYWKFMQLLTNRIFD</sequence>
<proteinExistence type="predicted"/>
<feature type="signal peptide" evidence="1">
    <location>
        <begin position="1"/>
        <end position="19"/>
    </location>
</feature>